<evidence type="ECO:0000313" key="3">
    <source>
        <dbReference type="Proteomes" id="UP001218362"/>
    </source>
</evidence>
<dbReference type="Proteomes" id="UP001218362">
    <property type="component" value="Chromosome"/>
</dbReference>
<evidence type="ECO:0000256" key="1">
    <source>
        <dbReference type="SAM" id="Phobius"/>
    </source>
</evidence>
<organism evidence="2 3">
    <name type="scientific">Candidatus Andeanibacterium colombiense</name>
    <dbReference type="NCBI Taxonomy" id="3121345"/>
    <lineage>
        <taxon>Bacteria</taxon>
        <taxon>Pseudomonadati</taxon>
        <taxon>Pseudomonadota</taxon>
        <taxon>Alphaproteobacteria</taxon>
        <taxon>Sphingomonadales</taxon>
        <taxon>Sphingomonadaceae</taxon>
        <taxon>Candidatus Andeanibacterium</taxon>
    </lineage>
</organism>
<sequence length="117" mass="12022">MTEQRTDRIETPDGNIHTTTIVTDEPRRSGVSGWFLMFVVLLAVVVALWVFMSQNNSEMAKDNAVAEAAGKVDTAAEQVGDAAAKVGDAAGTTAGAAKEVAQDAAGEVQSAASGAAR</sequence>
<feature type="transmembrane region" description="Helical" evidence="1">
    <location>
        <begin position="31"/>
        <end position="51"/>
    </location>
</feature>
<keyword evidence="1" id="KW-0812">Transmembrane</keyword>
<dbReference type="KEGG" id="acob:P0Y56_02445"/>
<keyword evidence="1" id="KW-0472">Membrane</keyword>
<evidence type="ECO:0000313" key="2">
    <source>
        <dbReference type="EMBL" id="WEK47163.1"/>
    </source>
</evidence>
<proteinExistence type="predicted"/>
<protein>
    <submittedName>
        <fullName evidence="2">Uncharacterized protein</fullName>
    </submittedName>
</protein>
<reference evidence="2" key="1">
    <citation type="submission" date="2023-03" db="EMBL/GenBank/DDBJ databases">
        <title>Andean soil-derived lignocellulolytic bacterial consortium as a source of novel taxa and putative plastic-active enzymes.</title>
        <authorList>
            <person name="Diaz-Garcia L."/>
            <person name="Chuvochina M."/>
            <person name="Feuerriegel G."/>
            <person name="Bunk B."/>
            <person name="Sproer C."/>
            <person name="Streit W.R."/>
            <person name="Rodriguez L.M."/>
            <person name="Overmann J."/>
            <person name="Jimenez D.J."/>
        </authorList>
    </citation>
    <scope>NUCLEOTIDE SEQUENCE</scope>
    <source>
        <strain evidence="2">MAG 26</strain>
    </source>
</reference>
<dbReference type="EMBL" id="CP119316">
    <property type="protein sequence ID" value="WEK47163.1"/>
    <property type="molecule type" value="Genomic_DNA"/>
</dbReference>
<accession>A0AAJ5X7R1</accession>
<name>A0AAJ5X7R1_9SPHN</name>
<dbReference type="AlphaFoldDB" id="A0AAJ5X7R1"/>
<gene>
    <name evidence="2" type="ORF">P0Y56_02445</name>
</gene>
<keyword evidence="1" id="KW-1133">Transmembrane helix</keyword>